<evidence type="ECO:0000256" key="5">
    <source>
        <dbReference type="ARBA" id="ARBA00022723"/>
    </source>
</evidence>
<sequence>MLSVLWLLSIISSVPFFAKGDVETSTFYGVQGTGHPLIIKSFPAIDNIQSELYEVYMEPYTYREGNSRAISDKDKQKNSLAQDLRPKSAVAVVTGDGISGEITFFQKQPPAGVVTVTGSVTGLPPGRHGLHIHHAGDLRQGCNELGDHFDPFLLQHGGPKDSLRHVGDLGNIEVGDDGTSEFKIEDAFISLSGGPRSILGRGIVITENEDDLGRGGSAESVRNGSSGKPIACGVIAYVR</sequence>
<feature type="signal peptide" evidence="12">
    <location>
        <begin position="1"/>
        <end position="20"/>
    </location>
</feature>
<keyword evidence="10" id="KW-1015">Disulfide bond</keyword>
<organism evidence="14 15">
    <name type="scientific">Agrilus planipennis</name>
    <name type="common">Emerald ash borer</name>
    <name type="synonym">Agrilus marcopoli</name>
    <dbReference type="NCBI Taxonomy" id="224129"/>
    <lineage>
        <taxon>Eukaryota</taxon>
        <taxon>Metazoa</taxon>
        <taxon>Ecdysozoa</taxon>
        <taxon>Arthropoda</taxon>
        <taxon>Hexapoda</taxon>
        <taxon>Insecta</taxon>
        <taxon>Pterygota</taxon>
        <taxon>Neoptera</taxon>
        <taxon>Endopterygota</taxon>
        <taxon>Coleoptera</taxon>
        <taxon>Polyphaga</taxon>
        <taxon>Elateriformia</taxon>
        <taxon>Buprestoidea</taxon>
        <taxon>Buprestidae</taxon>
        <taxon>Agrilinae</taxon>
        <taxon>Agrilus</taxon>
    </lineage>
</organism>
<feature type="domain" description="Superoxide dismutase copper/zinc binding" evidence="13">
    <location>
        <begin position="98"/>
        <end position="235"/>
    </location>
</feature>
<dbReference type="Proteomes" id="UP000192223">
    <property type="component" value="Unplaced"/>
</dbReference>
<evidence type="ECO:0000256" key="12">
    <source>
        <dbReference type="SAM" id="SignalP"/>
    </source>
</evidence>
<gene>
    <name evidence="15" type="primary">LOC108744426</name>
    <name evidence="16" type="synonym">LOC112905952</name>
</gene>
<evidence type="ECO:0000256" key="3">
    <source>
        <dbReference type="ARBA" id="ARBA00010457"/>
    </source>
</evidence>
<evidence type="ECO:0000256" key="2">
    <source>
        <dbReference type="ARBA" id="ARBA00001947"/>
    </source>
</evidence>
<dbReference type="InterPro" id="IPR036423">
    <property type="entry name" value="SOD-like_Cu/Zn_dom_sf"/>
</dbReference>
<evidence type="ECO:0000256" key="9">
    <source>
        <dbReference type="ARBA" id="ARBA00023008"/>
    </source>
</evidence>
<evidence type="ECO:0000256" key="4">
    <source>
        <dbReference type="ARBA" id="ARBA00012682"/>
    </source>
</evidence>
<evidence type="ECO:0000256" key="6">
    <source>
        <dbReference type="ARBA" id="ARBA00022833"/>
    </source>
</evidence>
<dbReference type="SUPFAM" id="SSF49329">
    <property type="entry name" value="Cu,Zn superoxide dismutase-like"/>
    <property type="match status" value="1"/>
</dbReference>
<keyword evidence="9" id="KW-0186">Copper</keyword>
<evidence type="ECO:0000313" key="14">
    <source>
        <dbReference type="Proteomes" id="UP000192223"/>
    </source>
</evidence>
<keyword evidence="8" id="KW-0560">Oxidoreductase</keyword>
<evidence type="ECO:0000313" key="15">
    <source>
        <dbReference type="RefSeq" id="XP_018335680.1"/>
    </source>
</evidence>
<keyword evidence="7" id="KW-0049">Antioxidant</keyword>
<dbReference type="PRINTS" id="PR00068">
    <property type="entry name" value="CUZNDISMTASE"/>
</dbReference>
<keyword evidence="12" id="KW-0732">Signal</keyword>
<dbReference type="EC" id="1.15.1.1" evidence="4"/>
<comment type="cofactor">
    <cofactor evidence="2">
        <name>Zn(2+)</name>
        <dbReference type="ChEBI" id="CHEBI:29105"/>
    </cofactor>
</comment>
<dbReference type="GeneID" id="108744426"/>
<comment type="similarity">
    <text evidence="3">Belongs to the Cu-Zn superoxide dismutase family.</text>
</comment>
<proteinExistence type="inferred from homology"/>
<evidence type="ECO:0000256" key="7">
    <source>
        <dbReference type="ARBA" id="ARBA00022862"/>
    </source>
</evidence>
<comment type="catalytic activity">
    <reaction evidence="11">
        <text>2 superoxide + 2 H(+) = H2O2 + O2</text>
        <dbReference type="Rhea" id="RHEA:20696"/>
        <dbReference type="ChEBI" id="CHEBI:15378"/>
        <dbReference type="ChEBI" id="CHEBI:15379"/>
        <dbReference type="ChEBI" id="CHEBI:16240"/>
        <dbReference type="ChEBI" id="CHEBI:18421"/>
        <dbReference type="EC" id="1.15.1.1"/>
    </reaction>
</comment>
<evidence type="ECO:0000259" key="13">
    <source>
        <dbReference type="Pfam" id="PF00080"/>
    </source>
</evidence>
<accession>A0A1W4XTC5</accession>
<dbReference type="GO" id="GO:0004784">
    <property type="term" value="F:superoxide dismutase activity"/>
    <property type="evidence" value="ECO:0007669"/>
    <property type="project" value="UniProtKB-EC"/>
</dbReference>
<comment type="cofactor">
    <cofactor evidence="1">
        <name>Cu cation</name>
        <dbReference type="ChEBI" id="CHEBI:23378"/>
    </cofactor>
</comment>
<dbReference type="GO" id="GO:0005507">
    <property type="term" value="F:copper ion binding"/>
    <property type="evidence" value="ECO:0007669"/>
    <property type="project" value="InterPro"/>
</dbReference>
<evidence type="ECO:0000256" key="11">
    <source>
        <dbReference type="ARBA" id="ARBA00049204"/>
    </source>
</evidence>
<dbReference type="InterPro" id="IPR001424">
    <property type="entry name" value="SOD_Cu_Zn_dom"/>
</dbReference>
<dbReference type="FunFam" id="2.60.40.200:FF:000013">
    <property type="entry name" value="Superoxide dismutase [Cu-Zn]"/>
    <property type="match status" value="1"/>
</dbReference>
<evidence type="ECO:0000256" key="8">
    <source>
        <dbReference type="ARBA" id="ARBA00023002"/>
    </source>
</evidence>
<reference evidence="15 16" key="1">
    <citation type="submission" date="2025-04" db="UniProtKB">
        <authorList>
            <consortium name="RefSeq"/>
        </authorList>
    </citation>
    <scope>IDENTIFICATION</scope>
    <source>
        <tissue evidence="15 16">Entire body</tissue>
    </source>
</reference>
<dbReference type="OrthoDB" id="2015551at2759"/>
<dbReference type="AlphaFoldDB" id="A0A1W4XTC5"/>
<keyword evidence="6" id="KW-0862">Zinc</keyword>
<keyword evidence="5" id="KW-0479">Metal-binding</keyword>
<dbReference type="KEGG" id="apln:112905952"/>
<dbReference type="Pfam" id="PF00080">
    <property type="entry name" value="Sod_Cu"/>
    <property type="match status" value="1"/>
</dbReference>
<dbReference type="KEGG" id="apln:108744426"/>
<name>A0A1W4XTC5_AGRPL</name>
<evidence type="ECO:0000313" key="16">
    <source>
        <dbReference type="RefSeq" id="XP_025835197.1"/>
    </source>
</evidence>
<protein>
    <recommendedName>
        <fullName evidence="4">superoxide dismutase</fullName>
        <ecNumber evidence="4">1.15.1.1</ecNumber>
    </recommendedName>
</protein>
<dbReference type="RefSeq" id="XP_018335680.1">
    <property type="nucleotide sequence ID" value="XM_018480178.2"/>
</dbReference>
<feature type="chain" id="PRO_5044566967" description="superoxide dismutase" evidence="12">
    <location>
        <begin position="21"/>
        <end position="239"/>
    </location>
</feature>
<dbReference type="Gene3D" id="2.60.40.200">
    <property type="entry name" value="Superoxide dismutase, copper/zinc binding domain"/>
    <property type="match status" value="1"/>
</dbReference>
<dbReference type="CDD" id="cd00305">
    <property type="entry name" value="Cu-Zn_Superoxide_Dismutase"/>
    <property type="match status" value="1"/>
</dbReference>
<dbReference type="RefSeq" id="XP_025835197.1">
    <property type="nucleotide sequence ID" value="XM_025979412.1"/>
</dbReference>
<dbReference type="STRING" id="224129.A0A1W4XTC5"/>
<dbReference type="InterPro" id="IPR024134">
    <property type="entry name" value="SOD_Cu/Zn_/chaperone"/>
</dbReference>
<keyword evidence="14" id="KW-1185">Reference proteome</keyword>
<dbReference type="PANTHER" id="PTHR10003">
    <property type="entry name" value="SUPEROXIDE DISMUTASE CU-ZN -RELATED"/>
    <property type="match status" value="1"/>
</dbReference>
<evidence type="ECO:0000256" key="1">
    <source>
        <dbReference type="ARBA" id="ARBA00001935"/>
    </source>
</evidence>
<evidence type="ECO:0000256" key="10">
    <source>
        <dbReference type="ARBA" id="ARBA00023157"/>
    </source>
</evidence>